<evidence type="ECO:0000313" key="1">
    <source>
        <dbReference type="EMBL" id="PJK28310.1"/>
    </source>
</evidence>
<dbReference type="RefSeq" id="WP_109794757.1">
    <property type="nucleotide sequence ID" value="NZ_PHIG01000047.1"/>
</dbReference>
<proteinExistence type="predicted"/>
<name>A0A2M9FXY1_9PROT</name>
<evidence type="ECO:0008006" key="3">
    <source>
        <dbReference type="Google" id="ProtNLM"/>
    </source>
</evidence>
<keyword evidence="2" id="KW-1185">Reference proteome</keyword>
<dbReference type="EMBL" id="PHIG01000047">
    <property type="protein sequence ID" value="PJK28310.1"/>
    <property type="molecule type" value="Genomic_DNA"/>
</dbReference>
<organism evidence="1 2">
    <name type="scientific">Minwuia thermotolerans</name>
    <dbReference type="NCBI Taxonomy" id="2056226"/>
    <lineage>
        <taxon>Bacteria</taxon>
        <taxon>Pseudomonadati</taxon>
        <taxon>Pseudomonadota</taxon>
        <taxon>Alphaproteobacteria</taxon>
        <taxon>Minwuiales</taxon>
        <taxon>Minwuiaceae</taxon>
        <taxon>Minwuia</taxon>
    </lineage>
</organism>
<gene>
    <name evidence="1" type="ORF">CVT23_18235</name>
</gene>
<dbReference type="Proteomes" id="UP000229498">
    <property type="component" value="Unassembled WGS sequence"/>
</dbReference>
<reference evidence="1 2" key="1">
    <citation type="submission" date="2017-11" db="EMBL/GenBank/DDBJ databases">
        <title>Draft genome sequence of Rhizobiales bacterium SY3-13.</title>
        <authorList>
            <person name="Sun C."/>
        </authorList>
    </citation>
    <scope>NUCLEOTIDE SEQUENCE [LARGE SCALE GENOMIC DNA]</scope>
    <source>
        <strain evidence="1 2">SY3-13</strain>
    </source>
</reference>
<dbReference type="OrthoDB" id="735874at2"/>
<comment type="caution">
    <text evidence="1">The sequence shown here is derived from an EMBL/GenBank/DDBJ whole genome shotgun (WGS) entry which is preliminary data.</text>
</comment>
<protein>
    <recommendedName>
        <fullName evidence="3">NERD domain-containing protein</fullName>
    </recommendedName>
</protein>
<dbReference type="AlphaFoldDB" id="A0A2M9FXY1"/>
<evidence type="ECO:0000313" key="2">
    <source>
        <dbReference type="Proteomes" id="UP000229498"/>
    </source>
</evidence>
<accession>A0A2M9FXY1</accession>
<sequence length="522" mass="58576">MDEITKYLKQSGPSLSSEVSDHLAKTLRISGDAARKRVSRLPEGVKRLGFIMFPRKARFIYHEQQFRSELYWERLIAALQQTNSAYGYAIAGLRLRSGIVPEAHFKIMCGAPVRQAKHLSPETVFERLDKAGLLQKIDVPGLGSCICLAQYDGRYDELALRVRARLITEGILLTAIRGWVRKLGLVSYERVATRDNASVPMVGTFAWDMTAPSYLGPMSRIGRDGAVKPGFLACDVLLESEVDKAGIAPFVRKCVTLRKLRNVGPCLQMFVAERYSNDAFLALKRNGIIPATPRTLFGDEVAEALSQVRSVLIEAARYAIDPVKLDELFKRLGKIEGAAIQLRGTLLEFMAAGYFNRLVDHVWMNRIFKIEGQSAEADVVAVAEGESVTFVECKGYSPYATIPDALVKKWLQKSIPIFYKSALAHPDWRGLDIKFEFWVTGQLSPEAEAMLAKAAATIKKSRYKVQLLRADDILTNFKSPRDRSLAVALRNHFMRPPAEDEYVELASPPQDEDWSFIIERIQ</sequence>